<protein>
    <submittedName>
        <fullName evidence="3">T9SS type A sorting domain-containing protein</fullName>
    </submittedName>
</protein>
<feature type="compositionally biased region" description="Basic and acidic residues" evidence="1">
    <location>
        <begin position="64"/>
        <end position="75"/>
    </location>
</feature>
<feature type="signal peptide" evidence="2">
    <location>
        <begin position="1"/>
        <end position="33"/>
    </location>
</feature>
<dbReference type="Gene3D" id="2.120.10.10">
    <property type="match status" value="1"/>
</dbReference>
<accession>A0A933WA46</accession>
<dbReference type="InterPro" id="IPR036278">
    <property type="entry name" value="Sialidase_sf"/>
</dbReference>
<gene>
    <name evidence="3" type="ORF">HZA61_05775</name>
</gene>
<evidence type="ECO:0000313" key="3">
    <source>
        <dbReference type="EMBL" id="MBI5168974.1"/>
    </source>
</evidence>
<dbReference type="AlphaFoldDB" id="A0A933WA46"/>
<keyword evidence="2" id="KW-0732">Signal</keyword>
<evidence type="ECO:0000256" key="1">
    <source>
        <dbReference type="SAM" id="MobiDB-lite"/>
    </source>
</evidence>
<name>A0A933WA46_UNCEI</name>
<sequence>MHLDTIRRRLSALTLLALAAVAGFLAAPSPASAQDEAPVYATDHRAAITEYKRQQLLEEFRHEQRERREQAERARKAAKKGRKGAQVRRVEETLGLEDIAPAAARRVVTPFGAVNLAAVPLNTKANDKTADAAGAGQAEQHIVFRGLNGLCAWNDGQGFNLTPQDVQGYAYTTNGGATWTDGGIPPKTAAITTWTSDPVVTVNEKTGDFYYCGLTSNPSSTNGLAVVRGTFSGAAFNWSTPVMVASGANASAAYDKQWFCADSSTGNLYVTYTKFVVGGNAIWFQRSTDNGATWSTPLQISSATDNGYVQGSRPAVGPNGEVYVVYYAIGLINDYDYMKIRKSTDGGVTFGAETIAASLFTNFGTGAPGFNRERGITMPGIAVDRSFGPNRGRVFVSYNETVDWLVDPLGGGGSKSEVENNGNFANATAFTIGQTIRGSMSSTTDTDNWKFSAVQGSTYIFWVDSLRSTYKYTFRVYCPNDTSVVSRIAMGGNASTAGQQGFIVWTAPSTATYYLRWSPATGTGTGTGYRIRTGVHTANVLDVARDQRDAIVVSSPNGVAWSAGVRMNDDAARYDNWLPEVAVASDGAVYGFWTDFRDAAASCGGGSHMRLSRSFDGGATWAANQIVTSSLTANWTQVSSNIAPNQGDYNGFYGGDLLSMAWADGRLGDADVYTARVPVTFTLGSCVASQTIVAGNTLSSSVDVNNLNSMFGNTYNYSISVNRSWPGFPVTGTIAVGESGTNSVPVSITVPDSAAHNEVVTACVTVSINGAAKQSCCFNLQVNNIITPALASLASSTAEPGRVSLRWLVDSRATVNAYRSTDGVQWEPMGQYSPDAEGYVTVEDLNVRGGERLAYRLGLVSGGREVFAGTSWIAVPAGAEFAIDRVFPSPAKAGFSVSFSLPNNRPATLDLIDLAGRRVLSRNVGVMGAGRHTLSLEGETSRLPIGVYGIRLSQDGRVATSKVSIVR</sequence>
<feature type="chain" id="PRO_5037943237" evidence="2">
    <location>
        <begin position="34"/>
        <end position="967"/>
    </location>
</feature>
<dbReference type="SUPFAM" id="SSF50939">
    <property type="entry name" value="Sialidases"/>
    <property type="match status" value="2"/>
</dbReference>
<dbReference type="Gene3D" id="2.60.120.380">
    <property type="match status" value="1"/>
</dbReference>
<feature type="compositionally biased region" description="Basic residues" evidence="1">
    <location>
        <begin position="76"/>
        <end position="86"/>
    </location>
</feature>
<feature type="region of interest" description="Disordered" evidence="1">
    <location>
        <begin position="64"/>
        <end position="87"/>
    </location>
</feature>
<dbReference type="NCBIfam" id="TIGR04183">
    <property type="entry name" value="Por_Secre_tail"/>
    <property type="match status" value="1"/>
</dbReference>
<organism evidence="3 4">
    <name type="scientific">Eiseniibacteriota bacterium</name>
    <dbReference type="NCBI Taxonomy" id="2212470"/>
    <lineage>
        <taxon>Bacteria</taxon>
        <taxon>Candidatus Eiseniibacteriota</taxon>
    </lineage>
</organism>
<evidence type="ECO:0000256" key="2">
    <source>
        <dbReference type="SAM" id="SignalP"/>
    </source>
</evidence>
<evidence type="ECO:0000313" key="4">
    <source>
        <dbReference type="Proteomes" id="UP000696931"/>
    </source>
</evidence>
<dbReference type="CDD" id="cd15482">
    <property type="entry name" value="Sialidase_non-viral"/>
    <property type="match status" value="1"/>
</dbReference>
<comment type="caution">
    <text evidence="3">The sequence shown here is derived from an EMBL/GenBank/DDBJ whole genome shotgun (WGS) entry which is preliminary data.</text>
</comment>
<reference evidence="3" key="1">
    <citation type="submission" date="2020-07" db="EMBL/GenBank/DDBJ databases">
        <title>Huge and variable diversity of episymbiotic CPR bacteria and DPANN archaea in groundwater ecosystems.</title>
        <authorList>
            <person name="He C.Y."/>
            <person name="Keren R."/>
            <person name="Whittaker M."/>
            <person name="Farag I.F."/>
            <person name="Doudna J."/>
            <person name="Cate J.H.D."/>
            <person name="Banfield J.F."/>
        </authorList>
    </citation>
    <scope>NUCLEOTIDE SEQUENCE</scope>
    <source>
        <strain evidence="3">NC_groundwater_1813_Pr3_B-0.1um_71_17</strain>
    </source>
</reference>
<proteinExistence type="predicted"/>
<dbReference type="EMBL" id="JACRIW010000038">
    <property type="protein sequence ID" value="MBI5168974.1"/>
    <property type="molecule type" value="Genomic_DNA"/>
</dbReference>
<dbReference type="Proteomes" id="UP000696931">
    <property type="component" value="Unassembled WGS sequence"/>
</dbReference>
<dbReference type="InterPro" id="IPR026444">
    <property type="entry name" value="Secre_tail"/>
</dbReference>